<keyword evidence="1" id="KW-0732">Signal</keyword>
<dbReference type="Pfam" id="PF07813">
    <property type="entry name" value="LTXXQ"/>
    <property type="match status" value="1"/>
</dbReference>
<dbReference type="Gene3D" id="1.20.120.1490">
    <property type="match status" value="1"/>
</dbReference>
<evidence type="ECO:0000313" key="2">
    <source>
        <dbReference type="EMBL" id="KLT73392.1"/>
    </source>
</evidence>
<keyword evidence="3" id="KW-1185">Reference proteome</keyword>
<sequence>MKTTLFGALFSSASLLSATPLSAPLDDFQPNCDIRQLSLTPEQRNQLRTIRYDYKRELDQANSKNNRISRFRHPTLMRLLSAESFNENAARDYIQARYMPSMDFAIGELKIQHRFYQLLTPMQRQQWLKACLK</sequence>
<accession>A0A0J0YTF1</accession>
<protein>
    <recommendedName>
        <fullName evidence="4">Periplasmic protein</fullName>
    </recommendedName>
</protein>
<dbReference type="InterPro" id="IPR012899">
    <property type="entry name" value="LTXXQ"/>
</dbReference>
<name>A0A0J0YTF1_9NEIS</name>
<gene>
    <name evidence="2" type="ORF">PL75_03520</name>
</gene>
<dbReference type="STRING" id="1470200.PL75_03520"/>
<dbReference type="GO" id="GO:0042597">
    <property type="term" value="C:periplasmic space"/>
    <property type="evidence" value="ECO:0007669"/>
    <property type="project" value="InterPro"/>
</dbReference>
<feature type="chain" id="PRO_5005246770" description="Periplasmic protein" evidence="1">
    <location>
        <begin position="24"/>
        <end position="133"/>
    </location>
</feature>
<dbReference type="AlphaFoldDB" id="A0A0J0YTF1"/>
<feature type="signal peptide" evidence="1">
    <location>
        <begin position="1"/>
        <end position="23"/>
    </location>
</feature>
<organism evidence="2 3">
    <name type="scientific">Neisseria arctica</name>
    <dbReference type="NCBI Taxonomy" id="1470200"/>
    <lineage>
        <taxon>Bacteria</taxon>
        <taxon>Pseudomonadati</taxon>
        <taxon>Pseudomonadota</taxon>
        <taxon>Betaproteobacteria</taxon>
        <taxon>Neisseriales</taxon>
        <taxon>Neisseriaceae</taxon>
        <taxon>Neisseria</taxon>
    </lineage>
</organism>
<proteinExistence type="predicted"/>
<dbReference type="Proteomes" id="UP000036027">
    <property type="component" value="Unassembled WGS sequence"/>
</dbReference>
<dbReference type="EMBL" id="JTDO01000004">
    <property type="protein sequence ID" value="KLT73392.1"/>
    <property type="molecule type" value="Genomic_DNA"/>
</dbReference>
<evidence type="ECO:0000256" key="1">
    <source>
        <dbReference type="SAM" id="SignalP"/>
    </source>
</evidence>
<reference evidence="2 3" key="1">
    <citation type="submission" date="2014-11" db="EMBL/GenBank/DDBJ databases">
        <title>Genome of a novel goose pathogen.</title>
        <authorList>
            <person name="Hansen C.M."/>
            <person name="Hueffer K."/>
            <person name="Choi S.C."/>
        </authorList>
    </citation>
    <scope>NUCLEOTIDE SEQUENCE [LARGE SCALE GENOMIC DNA]</scope>
    <source>
        <strain evidence="2 3">KH1503</strain>
    </source>
</reference>
<comment type="caution">
    <text evidence="2">The sequence shown here is derived from an EMBL/GenBank/DDBJ whole genome shotgun (WGS) entry which is preliminary data.</text>
</comment>
<evidence type="ECO:0000313" key="3">
    <source>
        <dbReference type="Proteomes" id="UP000036027"/>
    </source>
</evidence>
<dbReference type="PATRIC" id="fig|1470200.3.peg.1820"/>
<evidence type="ECO:0008006" key="4">
    <source>
        <dbReference type="Google" id="ProtNLM"/>
    </source>
</evidence>